<dbReference type="PROSITE" id="PS51318">
    <property type="entry name" value="TAT"/>
    <property type="match status" value="1"/>
</dbReference>
<keyword evidence="7" id="KW-1185">Reference proteome</keyword>
<dbReference type="GO" id="GO:0005576">
    <property type="term" value="C:extracellular region"/>
    <property type="evidence" value="ECO:0007669"/>
    <property type="project" value="UniProtKB-SubCell"/>
</dbReference>
<dbReference type="SUPFAM" id="SSF51445">
    <property type="entry name" value="(Trans)glycosidases"/>
    <property type="match status" value="1"/>
</dbReference>
<evidence type="ECO:0000313" key="6">
    <source>
        <dbReference type="EMBL" id="PRY49680.1"/>
    </source>
</evidence>
<comment type="subcellular location">
    <subcellularLocation>
        <location evidence="1">Secreted</location>
    </subcellularLocation>
</comment>
<evidence type="ECO:0000256" key="1">
    <source>
        <dbReference type="ARBA" id="ARBA00004613"/>
    </source>
</evidence>
<dbReference type="InterPro" id="IPR055372">
    <property type="entry name" value="CBM96"/>
</dbReference>
<dbReference type="GO" id="GO:0004553">
    <property type="term" value="F:hydrolase activity, hydrolyzing O-glycosyl compounds"/>
    <property type="evidence" value="ECO:0007669"/>
    <property type="project" value="TreeGrafter"/>
</dbReference>
<keyword evidence="3 4" id="KW-0732">Signal</keyword>
<dbReference type="Pfam" id="PF24517">
    <property type="entry name" value="CBM96"/>
    <property type="match status" value="1"/>
</dbReference>
<sequence>MTDHLPMIRLSRRVFAPVLVTLAVASALTVAPPTSPRAVAETPAVTSPERVLETGVEVFSLWRDWPVNGVVLDRVVESGSGWVRVGVGWCSVEEAGPGVVSEWYVQRLDATVVAAEARGLQVLATLGCTPGWLSGSGSLTVLPPALRVGEVQRVAAWLAGRYAGRIAAWEIWNEPDCSAGTGCGATAPEVYLPVLRAGFTGVRAGDPGAVVVSGGISGVNTGWVEGLYAAGGRGWFDALGVHPYQGPAAEPPEAPPADHPYRISNVERVRAVMVAAGDAAVPVWFTEFGWTTGAGEGWSAGVDEATQADYLGRAIDMVQRQYPYVTHAFVFTIRDRDDWNAYENNFGLTRLDGSPKPALGALRNANDRLDALRQPDDTRVVTLDPVADATAWQASAGRSAGAATTLEVDSRAAGGSSRVTSYLRFPRPDLAPGESVVSAALTVQVTDGTVDGPVIWPTTTVWSESTLSWKRQPTRAATVPLADLGAMAPGPVTLPLMLAGPVGELSLELYAQVDDGLRLVSREDPALDLRPRLTLVVTG</sequence>
<feature type="domain" description="Carbohydrate-binding module family 96" evidence="5">
    <location>
        <begin position="381"/>
        <end position="476"/>
    </location>
</feature>
<keyword evidence="6" id="KW-0378">Hydrolase</keyword>
<keyword evidence="2" id="KW-0964">Secreted</keyword>
<evidence type="ECO:0000259" key="5">
    <source>
        <dbReference type="Pfam" id="PF24517"/>
    </source>
</evidence>
<evidence type="ECO:0000256" key="4">
    <source>
        <dbReference type="SAM" id="SignalP"/>
    </source>
</evidence>
<evidence type="ECO:0000256" key="2">
    <source>
        <dbReference type="ARBA" id="ARBA00022525"/>
    </source>
</evidence>
<evidence type="ECO:0000256" key="3">
    <source>
        <dbReference type="ARBA" id="ARBA00022729"/>
    </source>
</evidence>
<accession>A0A2T0TVK8</accession>
<evidence type="ECO:0000313" key="7">
    <source>
        <dbReference type="Proteomes" id="UP000239210"/>
    </source>
</evidence>
<dbReference type="PANTHER" id="PTHR12631:SF10">
    <property type="entry name" value="BETA-XYLOSIDASE-LIKE PROTEIN-RELATED"/>
    <property type="match status" value="1"/>
</dbReference>
<reference evidence="6 7" key="1">
    <citation type="submission" date="2018-03" db="EMBL/GenBank/DDBJ databases">
        <title>Genomic Encyclopedia of Archaeal and Bacterial Type Strains, Phase II (KMG-II): from individual species to whole genera.</title>
        <authorList>
            <person name="Goeker M."/>
        </authorList>
    </citation>
    <scope>NUCLEOTIDE SEQUENCE [LARGE SCALE GENOMIC DNA]</scope>
    <source>
        <strain evidence="6 7">DSM 45416</strain>
    </source>
</reference>
<feature type="chain" id="PRO_5038537716" evidence="4">
    <location>
        <begin position="32"/>
        <end position="539"/>
    </location>
</feature>
<dbReference type="Gene3D" id="3.20.20.80">
    <property type="entry name" value="Glycosidases"/>
    <property type="match status" value="1"/>
</dbReference>
<dbReference type="AlphaFoldDB" id="A0A2T0TVK8"/>
<proteinExistence type="predicted"/>
<protein>
    <submittedName>
        <fullName evidence="6">Cellulase (Glycosyl hydrolase family 5)</fullName>
    </submittedName>
</protein>
<gene>
    <name evidence="6" type="ORF">LY71_105124</name>
</gene>
<comment type="caution">
    <text evidence="6">The sequence shown here is derived from an EMBL/GenBank/DDBJ whole genome shotgun (WGS) entry which is preliminary data.</text>
</comment>
<feature type="signal peptide" evidence="4">
    <location>
        <begin position="1"/>
        <end position="31"/>
    </location>
</feature>
<dbReference type="EMBL" id="PVTG01000005">
    <property type="protein sequence ID" value="PRY49680.1"/>
    <property type="molecule type" value="Genomic_DNA"/>
</dbReference>
<dbReference type="NCBIfam" id="NF033679">
    <property type="entry name" value="DNRLRE_dom"/>
    <property type="match status" value="1"/>
</dbReference>
<organism evidence="6 7">
    <name type="scientific">Geodermatophilus tzadiensis</name>
    <dbReference type="NCBI Taxonomy" id="1137988"/>
    <lineage>
        <taxon>Bacteria</taxon>
        <taxon>Bacillati</taxon>
        <taxon>Actinomycetota</taxon>
        <taxon>Actinomycetes</taxon>
        <taxon>Geodermatophilales</taxon>
        <taxon>Geodermatophilaceae</taxon>
        <taxon>Geodermatophilus</taxon>
    </lineage>
</organism>
<dbReference type="InterPro" id="IPR006311">
    <property type="entry name" value="TAT_signal"/>
</dbReference>
<dbReference type="InterPro" id="IPR017853">
    <property type="entry name" value="GH"/>
</dbReference>
<dbReference type="InterPro" id="IPR051923">
    <property type="entry name" value="Glycosyl_Hydrolase_39"/>
</dbReference>
<name>A0A2T0TVK8_9ACTN</name>
<dbReference type="Proteomes" id="UP000239210">
    <property type="component" value="Unassembled WGS sequence"/>
</dbReference>
<dbReference type="PANTHER" id="PTHR12631">
    <property type="entry name" value="ALPHA-L-IDURONIDASE"/>
    <property type="match status" value="1"/>
</dbReference>